<reference evidence="2" key="1">
    <citation type="journal article" date="2008" name="Nat. Genet.">
        <title>The Pristionchus pacificus genome provides a unique perspective on nematode lifestyle and parasitism.</title>
        <authorList>
            <person name="Dieterich C."/>
            <person name="Clifton S.W."/>
            <person name="Schuster L.N."/>
            <person name="Chinwalla A."/>
            <person name="Delehaunty K."/>
            <person name="Dinkelacker I."/>
            <person name="Fulton L."/>
            <person name="Fulton R."/>
            <person name="Godfrey J."/>
            <person name="Minx P."/>
            <person name="Mitreva M."/>
            <person name="Roeseler W."/>
            <person name="Tian H."/>
            <person name="Witte H."/>
            <person name="Yang S.P."/>
            <person name="Wilson R.K."/>
            <person name="Sommer R.J."/>
        </authorList>
    </citation>
    <scope>NUCLEOTIDE SEQUENCE [LARGE SCALE GENOMIC DNA]</scope>
    <source>
        <strain evidence="2">PS312</strain>
    </source>
</reference>
<dbReference type="EnsemblMetazoa" id="PPA00396.1">
    <property type="protein sequence ID" value="PPA00396.1"/>
    <property type="gene ID" value="WBGene00089950"/>
</dbReference>
<reference evidence="1" key="2">
    <citation type="submission" date="2022-06" db="UniProtKB">
        <authorList>
            <consortium name="EnsemblMetazoa"/>
        </authorList>
    </citation>
    <scope>IDENTIFICATION</scope>
    <source>
        <strain evidence="1">PS312</strain>
    </source>
</reference>
<proteinExistence type="predicted"/>
<protein>
    <submittedName>
        <fullName evidence="1">Uncharacterized protein</fullName>
    </submittedName>
</protein>
<keyword evidence="2" id="KW-1185">Reference proteome</keyword>
<evidence type="ECO:0000313" key="1">
    <source>
        <dbReference type="EnsemblMetazoa" id="PPA00396.1"/>
    </source>
</evidence>
<evidence type="ECO:0000313" key="2">
    <source>
        <dbReference type="Proteomes" id="UP000005239"/>
    </source>
</evidence>
<dbReference type="AlphaFoldDB" id="A0A2A6BET2"/>
<organism evidence="1 2">
    <name type="scientific">Pristionchus pacificus</name>
    <name type="common">Parasitic nematode worm</name>
    <dbReference type="NCBI Taxonomy" id="54126"/>
    <lineage>
        <taxon>Eukaryota</taxon>
        <taxon>Metazoa</taxon>
        <taxon>Ecdysozoa</taxon>
        <taxon>Nematoda</taxon>
        <taxon>Chromadorea</taxon>
        <taxon>Rhabditida</taxon>
        <taxon>Rhabditina</taxon>
        <taxon>Diplogasteromorpha</taxon>
        <taxon>Diplogasteroidea</taxon>
        <taxon>Neodiplogasteridae</taxon>
        <taxon>Pristionchus</taxon>
    </lineage>
</organism>
<accession>A0A2A6BET2</accession>
<accession>A0A8R1U3T3</accession>
<gene>
    <name evidence="1" type="primary">WBGene00089950</name>
</gene>
<dbReference type="Proteomes" id="UP000005239">
    <property type="component" value="Unassembled WGS sequence"/>
</dbReference>
<name>A0A2A6BET2_PRIPA</name>
<sequence length="349" mass="39958">MAEWDGIRLRALFEGNVPGLLDVMVQMLVASICDLVRASQNLRDPTAMREPLLALVSVMATQMPVFIIDPYKHQLYLMGRMFARNAMIVIHLYEQLGAPNAAEFDELMGWFTFPDGLAPPSILQQPIRMSAKRKLVFSEEERPTSPKRKLLIPKEEVVSPIVATEKRRSTRIVDDDEMEEVEDAVEKKKCDHCNLEVPVSEMEQLKHAWKKHKELVHKYIRPELMCTIDYCDYVSTSVNVRKIHVGRYHGIKPLAQRRVVSELKEGCLELDEIISTFHSVAKCPYCSTDIASIADLKQHVLQCTQRDERPMLGCSFCPKEKFHFIYDFSAHLKKFGGVTHGKPVVLSYN</sequence>